<evidence type="ECO:0000313" key="2">
    <source>
        <dbReference type="Proteomes" id="UP000294547"/>
    </source>
</evidence>
<sequence>MPRTVEEIDADIAALEAARRARVSGTQVVSSTFPDAGSVTFATTSLGEINRELARLRMERAGASGEASGLGPILPGFGARA</sequence>
<keyword evidence="2" id="KW-1185">Reference proteome</keyword>
<evidence type="ECO:0008006" key="3">
    <source>
        <dbReference type="Google" id="ProtNLM"/>
    </source>
</evidence>
<name>A0A4R6RGB9_9HYPH</name>
<dbReference type="AlphaFoldDB" id="A0A4R6RGB9"/>
<reference evidence="1 2" key="1">
    <citation type="submission" date="2019-03" db="EMBL/GenBank/DDBJ databases">
        <title>Genomic Encyclopedia of Type Strains, Phase IV (KMG-IV): sequencing the most valuable type-strain genomes for metagenomic binning, comparative biology and taxonomic classification.</title>
        <authorList>
            <person name="Goeker M."/>
        </authorList>
    </citation>
    <scope>NUCLEOTIDE SEQUENCE [LARGE SCALE GENOMIC DNA]</scope>
    <source>
        <strain evidence="1 2">DSM 102969</strain>
    </source>
</reference>
<accession>A0A4R6RGB9</accession>
<proteinExistence type="predicted"/>
<dbReference type="EMBL" id="SNXY01000007">
    <property type="protein sequence ID" value="TDP85383.1"/>
    <property type="molecule type" value="Genomic_DNA"/>
</dbReference>
<dbReference type="RefSeq" id="WP_126541231.1">
    <property type="nucleotide sequence ID" value="NZ_BSPM01000004.1"/>
</dbReference>
<gene>
    <name evidence="1" type="ORF">EDD54_2236</name>
</gene>
<protein>
    <recommendedName>
        <fullName evidence="3">GpW protein</fullName>
    </recommendedName>
</protein>
<dbReference type="Proteomes" id="UP000294547">
    <property type="component" value="Unassembled WGS sequence"/>
</dbReference>
<evidence type="ECO:0000313" key="1">
    <source>
        <dbReference type="EMBL" id="TDP85383.1"/>
    </source>
</evidence>
<organism evidence="1 2">
    <name type="scientific">Oharaeibacter diazotrophicus</name>
    <dbReference type="NCBI Taxonomy" id="1920512"/>
    <lineage>
        <taxon>Bacteria</taxon>
        <taxon>Pseudomonadati</taxon>
        <taxon>Pseudomonadota</taxon>
        <taxon>Alphaproteobacteria</taxon>
        <taxon>Hyphomicrobiales</taxon>
        <taxon>Pleomorphomonadaceae</taxon>
        <taxon>Oharaeibacter</taxon>
    </lineage>
</organism>
<comment type="caution">
    <text evidence="1">The sequence shown here is derived from an EMBL/GenBank/DDBJ whole genome shotgun (WGS) entry which is preliminary data.</text>
</comment>